<organism evidence="1 2">
    <name type="scientific">Choristoneura fumiferana</name>
    <name type="common">Spruce budworm moth</name>
    <name type="synonym">Archips fumiferana</name>
    <dbReference type="NCBI Taxonomy" id="7141"/>
    <lineage>
        <taxon>Eukaryota</taxon>
        <taxon>Metazoa</taxon>
        <taxon>Ecdysozoa</taxon>
        <taxon>Arthropoda</taxon>
        <taxon>Hexapoda</taxon>
        <taxon>Insecta</taxon>
        <taxon>Pterygota</taxon>
        <taxon>Neoptera</taxon>
        <taxon>Endopterygota</taxon>
        <taxon>Lepidoptera</taxon>
        <taxon>Glossata</taxon>
        <taxon>Ditrysia</taxon>
        <taxon>Tortricoidea</taxon>
        <taxon>Tortricidae</taxon>
        <taxon>Tortricinae</taxon>
        <taxon>Choristoneura</taxon>
    </lineage>
</organism>
<gene>
    <name evidence="1" type="ORF">MSG28_015358</name>
</gene>
<dbReference type="Proteomes" id="UP001064048">
    <property type="component" value="Chromosome 28"/>
</dbReference>
<dbReference type="EMBL" id="CM046128">
    <property type="protein sequence ID" value="KAI8433310.1"/>
    <property type="molecule type" value="Genomic_DNA"/>
</dbReference>
<sequence>MTTCLCHSRVNIDVALVQTHLCERDGKFYARATETRRERYVRHLDMTVLSVHIKTKLCQVVEAMMRRRDDLAFRQIPVSREYLTSFPTPQEMKFRNKMVEYVTDWVLGTSHQIAPPLRADASSISRELDQACIRRSPAAEGTAAAAEESDRGDLMEAKSQLFLKTSASLFRRHRIGKRSVGRPMKRTDDLGRGFTVDASKPKQLRVYRRRPTAETPDDDLALISRSRYFTLFMNLLNDCNEVEMAEGPGRLETLRNATIQACPICSALI</sequence>
<accession>A0ACC0KAS5</accession>
<comment type="caution">
    <text evidence="1">The sequence shown here is derived from an EMBL/GenBank/DDBJ whole genome shotgun (WGS) entry which is preliminary data.</text>
</comment>
<protein>
    <submittedName>
        <fullName evidence="1">Uncharacterized protein</fullName>
    </submittedName>
</protein>
<keyword evidence="2" id="KW-1185">Reference proteome</keyword>
<name>A0ACC0KAS5_CHOFU</name>
<reference evidence="1 2" key="1">
    <citation type="journal article" date="2022" name="Genome Biol. Evol.">
        <title>The Spruce Budworm Genome: Reconstructing the Evolutionary History of Antifreeze Proteins.</title>
        <authorList>
            <person name="Beliveau C."/>
            <person name="Gagne P."/>
            <person name="Picq S."/>
            <person name="Vernygora O."/>
            <person name="Keeling C.I."/>
            <person name="Pinkney K."/>
            <person name="Doucet D."/>
            <person name="Wen F."/>
            <person name="Johnston J.S."/>
            <person name="Maaroufi H."/>
            <person name="Boyle B."/>
            <person name="Laroche J."/>
            <person name="Dewar K."/>
            <person name="Juretic N."/>
            <person name="Blackburn G."/>
            <person name="Nisole A."/>
            <person name="Brunet B."/>
            <person name="Brandao M."/>
            <person name="Lumley L."/>
            <person name="Duan J."/>
            <person name="Quan G."/>
            <person name="Lucarotti C.J."/>
            <person name="Roe A.D."/>
            <person name="Sperling F.A.H."/>
            <person name="Levesque R.C."/>
            <person name="Cusson M."/>
        </authorList>
    </citation>
    <scope>NUCLEOTIDE SEQUENCE [LARGE SCALE GENOMIC DNA]</scope>
    <source>
        <strain evidence="1">Glfc:IPQL:Cfum</strain>
    </source>
</reference>
<evidence type="ECO:0000313" key="1">
    <source>
        <dbReference type="EMBL" id="KAI8433310.1"/>
    </source>
</evidence>
<proteinExistence type="predicted"/>
<evidence type="ECO:0000313" key="2">
    <source>
        <dbReference type="Proteomes" id="UP001064048"/>
    </source>
</evidence>